<feature type="compositionally biased region" description="Basic residues" evidence="2">
    <location>
        <begin position="64"/>
        <end position="74"/>
    </location>
</feature>
<dbReference type="GO" id="GO:0008725">
    <property type="term" value="F:DNA-3-methyladenine glycosylase activity"/>
    <property type="evidence" value="ECO:0007669"/>
    <property type="project" value="InterPro"/>
</dbReference>
<protein>
    <recommendedName>
        <fullName evidence="4">DNA-3-methyladenine glycosylase I</fullName>
    </recommendedName>
</protein>
<evidence type="ECO:0000256" key="1">
    <source>
        <dbReference type="PIRSR" id="PIRSR605019-1"/>
    </source>
</evidence>
<evidence type="ECO:0000313" key="3">
    <source>
        <dbReference type="EMBL" id="CAE0404513.1"/>
    </source>
</evidence>
<dbReference type="InterPro" id="IPR052891">
    <property type="entry name" value="DNA-3mA_glycosylase"/>
</dbReference>
<proteinExistence type="predicted"/>
<dbReference type="SUPFAM" id="SSF48150">
    <property type="entry name" value="DNA-glycosylase"/>
    <property type="match status" value="1"/>
</dbReference>
<keyword evidence="1" id="KW-0479">Metal-binding</keyword>
<gene>
    <name evidence="3" type="ORF">ACOF00016_LOCUS2629</name>
</gene>
<organism evidence="3">
    <name type="scientific">Amphora coffeiformis</name>
    <dbReference type="NCBI Taxonomy" id="265554"/>
    <lineage>
        <taxon>Eukaryota</taxon>
        <taxon>Sar</taxon>
        <taxon>Stramenopiles</taxon>
        <taxon>Ochrophyta</taxon>
        <taxon>Bacillariophyta</taxon>
        <taxon>Bacillariophyceae</taxon>
        <taxon>Bacillariophycidae</taxon>
        <taxon>Thalassiophysales</taxon>
        <taxon>Catenulaceae</taxon>
        <taxon>Amphora</taxon>
    </lineage>
</organism>
<dbReference type="Pfam" id="PF03352">
    <property type="entry name" value="Adenine_glyco"/>
    <property type="match status" value="1"/>
</dbReference>
<dbReference type="GO" id="GO:0046872">
    <property type="term" value="F:metal ion binding"/>
    <property type="evidence" value="ECO:0007669"/>
    <property type="project" value="UniProtKB-KW"/>
</dbReference>
<accession>A0A7S3KXX2</accession>
<reference evidence="3" key="1">
    <citation type="submission" date="2021-01" db="EMBL/GenBank/DDBJ databases">
        <authorList>
            <person name="Corre E."/>
            <person name="Pelletier E."/>
            <person name="Niang G."/>
            <person name="Scheremetjew M."/>
            <person name="Finn R."/>
            <person name="Kale V."/>
            <person name="Holt S."/>
            <person name="Cochrane G."/>
            <person name="Meng A."/>
            <person name="Brown T."/>
            <person name="Cohen L."/>
        </authorList>
    </citation>
    <scope>NUCLEOTIDE SEQUENCE</scope>
    <source>
        <strain evidence="3">CCMP127</strain>
    </source>
</reference>
<dbReference type="Gene3D" id="1.10.340.30">
    <property type="entry name" value="Hypothetical protein, domain 2"/>
    <property type="match status" value="1"/>
</dbReference>
<dbReference type="AlphaFoldDB" id="A0A7S3KXX2"/>
<dbReference type="EMBL" id="HBIM01003029">
    <property type="protein sequence ID" value="CAE0404513.1"/>
    <property type="molecule type" value="Transcribed_RNA"/>
</dbReference>
<sequence length="308" mass="34765">MQHLSSFVLYLTASSQVGRRAFTMSTRRTTTTRASAIKREATGMASASTNKNKGKNPKASPPVKKAKPSPKPKSQKSSSSNTETAQVPWYHVFTKGGADYNQYMREEWSFEKRGDQALFEKVCLEGSQSGLSWQTILRKREAYRKTFHNFDPHKVAKMTSDDLERILNSQGDARETVVRHRGKLEAVINNAKCLLEMQKETGDSETALDTFLWAFVDDKPILNRWGESFNPYDYGSLKQSPSQSTESQAMSKALKQKGWKFVGPTTCYALMQSSGMIIDHPVCAPEWEQARQRLLSRPGGFQERDSTK</sequence>
<evidence type="ECO:0000256" key="2">
    <source>
        <dbReference type="SAM" id="MobiDB-lite"/>
    </source>
</evidence>
<dbReference type="InterPro" id="IPR005019">
    <property type="entry name" value="Adenine_glyco"/>
</dbReference>
<dbReference type="GO" id="GO:0006284">
    <property type="term" value="P:base-excision repair"/>
    <property type="evidence" value="ECO:0007669"/>
    <property type="project" value="InterPro"/>
</dbReference>
<dbReference type="PANTHER" id="PTHR30037:SF4">
    <property type="entry name" value="DNA-3-METHYLADENINE GLYCOSYLASE I"/>
    <property type="match status" value="1"/>
</dbReference>
<dbReference type="PANTHER" id="PTHR30037">
    <property type="entry name" value="DNA-3-METHYLADENINE GLYCOSYLASE 1"/>
    <property type="match status" value="1"/>
</dbReference>
<feature type="binding site" evidence="1">
    <location>
        <position position="280"/>
    </location>
    <ligand>
        <name>Zn(2+)</name>
        <dbReference type="ChEBI" id="CHEBI:29105"/>
    </ligand>
</feature>
<keyword evidence="1" id="KW-0862">Zinc</keyword>
<name>A0A7S3KXX2_9STRA</name>
<feature type="region of interest" description="Disordered" evidence="2">
    <location>
        <begin position="22"/>
        <end position="84"/>
    </location>
</feature>
<feature type="compositionally biased region" description="Low complexity" evidence="2">
    <location>
        <begin position="22"/>
        <end position="35"/>
    </location>
</feature>
<evidence type="ECO:0008006" key="4">
    <source>
        <dbReference type="Google" id="ProtNLM"/>
    </source>
</evidence>
<dbReference type="InterPro" id="IPR011257">
    <property type="entry name" value="DNA_glycosylase"/>
</dbReference>